<feature type="region of interest" description="Disordered" evidence="2">
    <location>
        <begin position="256"/>
        <end position="275"/>
    </location>
</feature>
<feature type="region of interest" description="Disordered" evidence="2">
    <location>
        <begin position="90"/>
        <end position="128"/>
    </location>
</feature>
<dbReference type="RefSeq" id="XP_016457724.1">
    <property type="nucleotide sequence ID" value="XM_016602238.1"/>
</dbReference>
<evidence type="ECO:0000256" key="1">
    <source>
        <dbReference type="SAM" id="Coils"/>
    </source>
</evidence>
<proteinExistence type="predicted"/>
<protein>
    <submittedName>
        <fullName evidence="3 4">Uncharacterized protein isoform X2</fullName>
    </submittedName>
</protein>
<evidence type="ECO:0000256" key="2">
    <source>
        <dbReference type="SAM" id="MobiDB-lite"/>
    </source>
</evidence>
<reference evidence="3 4" key="1">
    <citation type="submission" date="2025-04" db="UniProtKB">
        <authorList>
            <consortium name="RefSeq"/>
        </authorList>
    </citation>
    <scope>IDENTIFICATION</scope>
</reference>
<sequence>MGQEGSSRKNKKEKNPSYVQAGSLSCLAKKKRMSLTTKETVQAIRSEKEHLLKLIEEQPTIEERSEANERHVEEQFVEGHIVDEQMQIDSTTPTTNERSQEQASDPVTQKKKRGRTQMRSVHSRKTRKVITLNHLNQPVGPTKEDVREFGSFLGTLARTATLCPLDILDWRKMDTKDDLWTYTKLKYDIPDAAKKWTLFSIGNAWRRHKSQLKKDYYDGYPNDEVRKARRPDYIPEYQFKELLKYWSSDKLKRSSEINKENRKKQQDPHTAGKTSFALIRNELEKTKESVSLKEMFVATRARKPGRVYKDSDDNTTSKIAEMEKIETQQSAEGSQSVDAFSSVMGPEHPGRLRLYGRGVTKSTLKGKVGHFESTSNATNDTVQEMQEKIRKMEEQMEEQRRTMRQEITADVIAQLQRAGLINPNVVATLSVSSPGEAASAPQDANQLIRRQSEGSNNEGGELQVGDKNAEDLT</sequence>
<dbReference type="PANTHER" id="PTHR33144">
    <property type="entry name" value="OS10G0409366 PROTEIN-RELATED"/>
    <property type="match status" value="1"/>
</dbReference>
<feature type="region of interest" description="Disordered" evidence="2">
    <location>
        <begin position="1"/>
        <end position="26"/>
    </location>
</feature>
<accession>A0A1S3YZV3</accession>
<dbReference type="RefSeq" id="XP_016457725.1">
    <property type="nucleotide sequence ID" value="XM_016602239.1"/>
</dbReference>
<feature type="compositionally biased region" description="Polar residues" evidence="2">
    <location>
        <begin position="90"/>
        <end position="107"/>
    </location>
</feature>
<feature type="compositionally biased region" description="Basic and acidic residues" evidence="2">
    <location>
        <begin position="256"/>
        <end position="267"/>
    </location>
</feature>
<dbReference type="Pfam" id="PF03004">
    <property type="entry name" value="Transposase_24"/>
    <property type="match status" value="1"/>
</dbReference>
<feature type="compositionally biased region" description="Polar residues" evidence="2">
    <location>
        <begin position="442"/>
        <end position="458"/>
    </location>
</feature>
<dbReference type="OMA" id="HRYESTR"/>
<dbReference type="OrthoDB" id="1933987at2759"/>
<evidence type="ECO:0000313" key="4">
    <source>
        <dbReference type="RefSeq" id="XP_016457725.1"/>
    </source>
</evidence>
<evidence type="ECO:0000313" key="3">
    <source>
        <dbReference type="RefSeq" id="XP_016457724.1"/>
    </source>
</evidence>
<feature type="coiled-coil region" evidence="1">
    <location>
        <begin position="375"/>
        <end position="409"/>
    </location>
</feature>
<dbReference type="PANTHER" id="PTHR33144:SF35">
    <property type="entry name" value="TRANSPOSASE, PTTA_EN_SPM, PLANT-RELATED"/>
    <property type="match status" value="1"/>
</dbReference>
<feature type="compositionally biased region" description="Basic residues" evidence="2">
    <location>
        <begin position="109"/>
        <end position="128"/>
    </location>
</feature>
<gene>
    <name evidence="3 4" type="primary">LOC107781523</name>
</gene>
<feature type="region of interest" description="Disordered" evidence="2">
    <location>
        <begin position="432"/>
        <end position="473"/>
    </location>
</feature>
<name>A0A1S3YZV3_TOBAC</name>
<organism evidence="3">
    <name type="scientific">Nicotiana tabacum</name>
    <name type="common">Common tobacco</name>
    <dbReference type="NCBI Taxonomy" id="4097"/>
    <lineage>
        <taxon>Eukaryota</taxon>
        <taxon>Viridiplantae</taxon>
        <taxon>Streptophyta</taxon>
        <taxon>Embryophyta</taxon>
        <taxon>Tracheophyta</taxon>
        <taxon>Spermatophyta</taxon>
        <taxon>Magnoliopsida</taxon>
        <taxon>eudicotyledons</taxon>
        <taxon>Gunneridae</taxon>
        <taxon>Pentapetalae</taxon>
        <taxon>asterids</taxon>
        <taxon>lamiids</taxon>
        <taxon>Solanales</taxon>
        <taxon>Solanaceae</taxon>
        <taxon>Nicotianoideae</taxon>
        <taxon>Nicotianeae</taxon>
        <taxon>Nicotiana</taxon>
    </lineage>
</organism>
<keyword evidence="1" id="KW-0175">Coiled coil</keyword>
<dbReference type="InterPro" id="IPR004252">
    <property type="entry name" value="Probable_transposase_24"/>
</dbReference>
<dbReference type="AlphaFoldDB" id="A0A1S3YZV3"/>